<comment type="caution">
    <text evidence="2">The sequence shown here is derived from an EMBL/GenBank/DDBJ whole genome shotgun (WGS) entry which is preliminary data.</text>
</comment>
<keyword evidence="1" id="KW-1133">Transmembrane helix</keyword>
<keyword evidence="1" id="KW-0812">Transmembrane</keyword>
<dbReference type="Proteomes" id="UP001228044">
    <property type="component" value="Unassembled WGS sequence"/>
</dbReference>
<protein>
    <submittedName>
        <fullName evidence="2">Uncharacterized protein</fullName>
    </submittedName>
</protein>
<accession>A0ABT8DT92</accession>
<feature type="transmembrane region" description="Helical" evidence="1">
    <location>
        <begin position="20"/>
        <end position="47"/>
    </location>
</feature>
<keyword evidence="1" id="KW-0472">Membrane</keyword>
<reference evidence="2 3" key="1">
    <citation type="submission" date="2023-06" db="EMBL/GenBank/DDBJ databases">
        <title>Pelomonas sp. PFR6 16S ribosomal RNA gene Genome sequencing and assembly.</title>
        <authorList>
            <person name="Woo H."/>
        </authorList>
    </citation>
    <scope>NUCLEOTIDE SEQUENCE [LARGE SCALE GENOMIC DNA]</scope>
    <source>
        <strain evidence="2 3">PFR6</strain>
    </source>
</reference>
<dbReference type="EMBL" id="JAUHHC010000002">
    <property type="protein sequence ID" value="MDN3920235.1"/>
    <property type="molecule type" value="Genomic_DNA"/>
</dbReference>
<evidence type="ECO:0000313" key="2">
    <source>
        <dbReference type="EMBL" id="MDN3920235.1"/>
    </source>
</evidence>
<dbReference type="RefSeq" id="WP_290358543.1">
    <property type="nucleotide sequence ID" value="NZ_JAUHHC010000002.1"/>
</dbReference>
<gene>
    <name evidence="2" type="ORF">QWJ38_08080</name>
</gene>
<organism evidence="2 3">
    <name type="scientific">Roseateles violae</name>
    <dbReference type="NCBI Taxonomy" id="3058042"/>
    <lineage>
        <taxon>Bacteria</taxon>
        <taxon>Pseudomonadati</taxon>
        <taxon>Pseudomonadota</taxon>
        <taxon>Betaproteobacteria</taxon>
        <taxon>Burkholderiales</taxon>
        <taxon>Sphaerotilaceae</taxon>
        <taxon>Roseateles</taxon>
    </lineage>
</organism>
<keyword evidence="3" id="KW-1185">Reference proteome</keyword>
<sequence length="53" mass="6199">MWISEFWYEKLPWVYAGCGLLALWLIGRPAALSATLLFGAAVLTAWWRYSHRR</sequence>
<proteinExistence type="predicted"/>
<evidence type="ECO:0000313" key="3">
    <source>
        <dbReference type="Proteomes" id="UP001228044"/>
    </source>
</evidence>
<evidence type="ECO:0000256" key="1">
    <source>
        <dbReference type="SAM" id="Phobius"/>
    </source>
</evidence>
<name>A0ABT8DT92_9BURK</name>